<keyword evidence="2" id="KW-1185">Reference proteome</keyword>
<evidence type="ECO:0000313" key="2">
    <source>
        <dbReference type="Proteomes" id="UP001056780"/>
    </source>
</evidence>
<organism evidence="1 2">
    <name type="scientific">Gordonia phage Tardus</name>
    <dbReference type="NCBI Taxonomy" id="2939734"/>
    <lineage>
        <taxon>Viruses</taxon>
        <taxon>Duplodnaviria</taxon>
        <taxon>Heunggongvirae</taxon>
        <taxon>Uroviricota</taxon>
        <taxon>Caudoviricetes</taxon>
        <taxon>Stackebrandtviridae</taxon>
        <taxon>Schenleyvirinae</taxon>
        <taxon>Zitchvirus</taxon>
        <taxon>Zitchvirus tardus</taxon>
    </lineage>
</organism>
<proteinExistence type="predicted"/>
<name>A0A9E7E6T3_9CAUD</name>
<gene>
    <name evidence="1" type="primary">64</name>
    <name evidence="1" type="ORF">SEA_TARDUS_64</name>
</gene>
<reference evidence="1" key="1">
    <citation type="submission" date="2022-04" db="EMBL/GenBank/DDBJ databases">
        <authorList>
            <person name="Abdalla N.M."/>
            <person name="Alvarado-Fernandez V.M."/>
            <person name="Barnhill K."/>
            <person name="Biggs A."/>
            <person name="Bland J."/>
            <person name="Coleman C."/>
            <person name="Fakhre D."/>
            <person name="Finocchiaro A."/>
            <person name="Haymond A.J."/>
            <person name="Helton K.M."/>
            <person name="Horne M.E."/>
            <person name="Franco V."/>
            <person name="Iqbal M."/>
            <person name="Kanchibhatta A."/>
            <person name="Knight J."/>
            <person name="Merkher A."/>
            <person name="Nguyen K.P."/>
            <person name="Otero L."/>
            <person name="Patel J."/>
            <person name="Patel S."/>
            <person name="Rainey E."/>
            <person name="Rayala P."/>
            <person name="Ruiz-Houston K.M."/>
            <person name="Sciacchitano A.R."/>
            <person name="Satardekar A."/>
            <person name="Shaikh S.M."/>
            <person name="Stewart E."/>
            <person name="Terron-Osorio A.E."/>
            <person name="Turrell T.C."/>
            <person name="Weitz R.C."/>
            <person name="Pollenz R.S."/>
            <person name="Garlena R.A."/>
            <person name="Russell D.A."/>
            <person name="Jacobs-Sera D."/>
            <person name="Hatfull G.F."/>
        </authorList>
    </citation>
    <scope>NUCLEOTIDE SEQUENCE</scope>
</reference>
<dbReference type="Proteomes" id="UP001056780">
    <property type="component" value="Segment"/>
</dbReference>
<protein>
    <submittedName>
        <fullName evidence="1">Uncharacterized protein</fullName>
    </submittedName>
</protein>
<evidence type="ECO:0000313" key="1">
    <source>
        <dbReference type="EMBL" id="URC17679.1"/>
    </source>
</evidence>
<sequence length="240" mass="26293">MRCPGSGQPVASNAAPAPYVRRRGYCPACGREHAVTTAGRMYVHTIRQEHLPMTTPSNPYSESAPVPGQYGASFFPPPSVEESHRLDDATLDRLAEMHGINVPRAARRDVWRQICSSCDSDHDYLIPHRDGKDRAADVAAALTDQGWTRGTTSLDEFPTVCPTCSGRPPTDPPAAPTADGGVGTIHDGVLHLDYSDETIRHRALELAVHYVHRRNVTGPEYTLEVAELFRAYLVDGTRPQ</sequence>
<accession>A0A9E7E6T3</accession>
<dbReference type="EMBL" id="ON392159">
    <property type="protein sequence ID" value="URC17679.1"/>
    <property type="molecule type" value="Genomic_DNA"/>
</dbReference>